<dbReference type="InterPro" id="IPR030456">
    <property type="entry name" value="TF_fork_head_CS_2"/>
</dbReference>
<dbReference type="SUPFAM" id="SSF46785">
    <property type="entry name" value="Winged helix' DNA-binding domain"/>
    <property type="match status" value="1"/>
</dbReference>
<dbReference type="Proteomes" id="UP000275078">
    <property type="component" value="Unassembled WGS sequence"/>
</dbReference>
<sequence>MREEDYTQEDLQKPGASYVYLIYEAISNSETKRMSLSEIYRAIQRKYPYFKFRVGTNGWQSSIRHNLGQNSAFEKVEKDGKGYLWGITPGATVEKERKKR</sequence>
<keyword evidence="1 3" id="KW-0238">DNA-binding</keyword>
<dbReference type="PRINTS" id="PR00053">
    <property type="entry name" value="FORKHEAD"/>
</dbReference>
<evidence type="ECO:0000256" key="3">
    <source>
        <dbReference type="PROSITE-ProRule" id="PRU00089"/>
    </source>
</evidence>
<comment type="subcellular location">
    <subcellularLocation>
        <location evidence="3">Nucleus</location>
    </subcellularLocation>
</comment>
<dbReference type="GO" id="GO:0000978">
    <property type="term" value="F:RNA polymerase II cis-regulatory region sequence-specific DNA binding"/>
    <property type="evidence" value="ECO:0007669"/>
    <property type="project" value="TreeGrafter"/>
</dbReference>
<dbReference type="STRING" id="1160509.A0A3N4I3A2"/>
<dbReference type="InterPro" id="IPR050211">
    <property type="entry name" value="FOX_domain-containing"/>
</dbReference>
<feature type="non-terminal residue" evidence="5">
    <location>
        <position position="100"/>
    </location>
</feature>
<dbReference type="GO" id="GO:0030154">
    <property type="term" value="P:cell differentiation"/>
    <property type="evidence" value="ECO:0007669"/>
    <property type="project" value="TreeGrafter"/>
</dbReference>
<evidence type="ECO:0000313" key="5">
    <source>
        <dbReference type="EMBL" id="RPA80469.1"/>
    </source>
</evidence>
<dbReference type="GO" id="GO:0005634">
    <property type="term" value="C:nucleus"/>
    <property type="evidence" value="ECO:0007669"/>
    <property type="project" value="UniProtKB-SubCell"/>
</dbReference>
<dbReference type="InterPro" id="IPR036390">
    <property type="entry name" value="WH_DNA-bd_sf"/>
</dbReference>
<name>A0A3N4I3A2_ASCIM</name>
<dbReference type="PROSITE" id="PS00658">
    <property type="entry name" value="FORK_HEAD_2"/>
    <property type="match status" value="1"/>
</dbReference>
<dbReference type="Pfam" id="PF00250">
    <property type="entry name" value="Forkhead"/>
    <property type="match status" value="1"/>
</dbReference>
<protein>
    <submittedName>
        <fullName evidence="5">Winged helix DNA-binding domain-containing protein</fullName>
    </submittedName>
</protein>
<dbReference type="PANTHER" id="PTHR11829:SF343">
    <property type="entry name" value="FORK-HEAD DOMAIN-CONTAINING PROTEIN"/>
    <property type="match status" value="1"/>
</dbReference>
<dbReference type="GO" id="GO:0009653">
    <property type="term" value="P:anatomical structure morphogenesis"/>
    <property type="evidence" value="ECO:0007669"/>
    <property type="project" value="TreeGrafter"/>
</dbReference>
<dbReference type="Gene3D" id="1.10.10.10">
    <property type="entry name" value="Winged helix-like DNA-binding domain superfamily/Winged helix DNA-binding domain"/>
    <property type="match status" value="1"/>
</dbReference>
<organism evidence="5 6">
    <name type="scientific">Ascobolus immersus RN42</name>
    <dbReference type="NCBI Taxonomy" id="1160509"/>
    <lineage>
        <taxon>Eukaryota</taxon>
        <taxon>Fungi</taxon>
        <taxon>Dikarya</taxon>
        <taxon>Ascomycota</taxon>
        <taxon>Pezizomycotina</taxon>
        <taxon>Pezizomycetes</taxon>
        <taxon>Pezizales</taxon>
        <taxon>Ascobolaceae</taxon>
        <taxon>Ascobolus</taxon>
    </lineage>
</organism>
<gene>
    <name evidence="5" type="ORF">BJ508DRAFT_210298</name>
</gene>
<dbReference type="PROSITE" id="PS50039">
    <property type="entry name" value="FORK_HEAD_3"/>
    <property type="match status" value="1"/>
</dbReference>
<dbReference type="InterPro" id="IPR001766">
    <property type="entry name" value="Fork_head_dom"/>
</dbReference>
<evidence type="ECO:0000313" key="6">
    <source>
        <dbReference type="Proteomes" id="UP000275078"/>
    </source>
</evidence>
<reference evidence="5 6" key="1">
    <citation type="journal article" date="2018" name="Nat. Ecol. Evol.">
        <title>Pezizomycetes genomes reveal the molecular basis of ectomycorrhizal truffle lifestyle.</title>
        <authorList>
            <person name="Murat C."/>
            <person name="Payen T."/>
            <person name="Noel B."/>
            <person name="Kuo A."/>
            <person name="Morin E."/>
            <person name="Chen J."/>
            <person name="Kohler A."/>
            <person name="Krizsan K."/>
            <person name="Balestrini R."/>
            <person name="Da Silva C."/>
            <person name="Montanini B."/>
            <person name="Hainaut M."/>
            <person name="Levati E."/>
            <person name="Barry K.W."/>
            <person name="Belfiori B."/>
            <person name="Cichocki N."/>
            <person name="Clum A."/>
            <person name="Dockter R.B."/>
            <person name="Fauchery L."/>
            <person name="Guy J."/>
            <person name="Iotti M."/>
            <person name="Le Tacon F."/>
            <person name="Lindquist E.A."/>
            <person name="Lipzen A."/>
            <person name="Malagnac F."/>
            <person name="Mello A."/>
            <person name="Molinier V."/>
            <person name="Miyauchi S."/>
            <person name="Poulain J."/>
            <person name="Riccioni C."/>
            <person name="Rubini A."/>
            <person name="Sitrit Y."/>
            <person name="Splivallo R."/>
            <person name="Traeger S."/>
            <person name="Wang M."/>
            <person name="Zifcakova L."/>
            <person name="Wipf D."/>
            <person name="Zambonelli A."/>
            <person name="Paolocci F."/>
            <person name="Nowrousian M."/>
            <person name="Ottonello S."/>
            <person name="Baldrian P."/>
            <person name="Spatafora J.W."/>
            <person name="Henrissat B."/>
            <person name="Nagy L.G."/>
            <person name="Aury J.M."/>
            <person name="Wincker P."/>
            <person name="Grigoriev I.V."/>
            <person name="Bonfante P."/>
            <person name="Martin F.M."/>
        </authorList>
    </citation>
    <scope>NUCLEOTIDE SEQUENCE [LARGE SCALE GENOMIC DNA]</scope>
    <source>
        <strain evidence="5 6">RN42</strain>
    </source>
</reference>
<dbReference type="PANTHER" id="PTHR11829">
    <property type="entry name" value="FORKHEAD BOX PROTEIN"/>
    <property type="match status" value="1"/>
</dbReference>
<keyword evidence="2 3" id="KW-0539">Nucleus</keyword>
<dbReference type="CDD" id="cd00059">
    <property type="entry name" value="FH_FOX"/>
    <property type="match status" value="1"/>
</dbReference>
<accession>A0A3N4I3A2</accession>
<evidence type="ECO:0000259" key="4">
    <source>
        <dbReference type="PROSITE" id="PS50039"/>
    </source>
</evidence>
<evidence type="ECO:0000256" key="1">
    <source>
        <dbReference type="ARBA" id="ARBA00023125"/>
    </source>
</evidence>
<keyword evidence="6" id="KW-1185">Reference proteome</keyword>
<dbReference type="InterPro" id="IPR036388">
    <property type="entry name" value="WH-like_DNA-bd_sf"/>
</dbReference>
<feature type="DNA-binding region" description="Fork-head" evidence="3">
    <location>
        <begin position="13"/>
        <end position="100"/>
    </location>
</feature>
<dbReference type="SMART" id="SM00339">
    <property type="entry name" value="FH"/>
    <property type="match status" value="1"/>
</dbReference>
<evidence type="ECO:0000256" key="2">
    <source>
        <dbReference type="ARBA" id="ARBA00023242"/>
    </source>
</evidence>
<dbReference type="GO" id="GO:0000981">
    <property type="term" value="F:DNA-binding transcription factor activity, RNA polymerase II-specific"/>
    <property type="evidence" value="ECO:0007669"/>
    <property type="project" value="TreeGrafter"/>
</dbReference>
<feature type="domain" description="Fork-head" evidence="4">
    <location>
        <begin position="13"/>
        <end position="100"/>
    </location>
</feature>
<proteinExistence type="predicted"/>
<dbReference type="OrthoDB" id="5402974at2759"/>
<dbReference type="EMBL" id="ML119688">
    <property type="protein sequence ID" value="RPA80469.1"/>
    <property type="molecule type" value="Genomic_DNA"/>
</dbReference>
<dbReference type="AlphaFoldDB" id="A0A3N4I3A2"/>